<accession>A0ACC1SA10</accession>
<sequence length="535" mass="60969">MPFQCNSCSLDPYPEILTNEEAEYAEYAEYIKPMTDLCVGLGYNVRVRNSPGSFINVVKSYPQRFTSSYGLLGCQLLDWENRTHRESLAEMAHAFLCTNGNGPLYWPHGHVDNDNDLLDYSEHSTEIYEDVIQLFYKVNQHIEGKRRVLSQPQHPRVVDVLRHHGDRHDDPIDVDSLMETDFPSEDKTPIDPRLLQDRQVVAEDMDFELALEEGHEASTSVPPESGAIHPTESPDHLDVNDPSQPPCIFRTSAQTRRVKRRREERGSMPEFIDYRSATPGPSHQRQTDRDAGPEAVPNPLVNSTTQANDRPEQVDHHRLGSEYPSTPMDTGSSADEPDHTPSQEDNYDNRRLEPRPEIPNSSQQTQNSSTQESGTQTDATALPPAPEAEPEHQPRPLKAPTPGPTHQVDLIFSVDVAAGLNLRWNPRGEFFQYTLEQLLQEMSPYWNKNFHSLLVFLETPGRLIVEVVHRAEEKEFRIALTRFAQKLAALGFWHGGWDRHVILEIRLQQVAKGEDLHERLQRLIDRATKEDRAAL</sequence>
<organism evidence="1 2">
    <name type="scientific">Fusarium decemcellulare</name>
    <dbReference type="NCBI Taxonomy" id="57161"/>
    <lineage>
        <taxon>Eukaryota</taxon>
        <taxon>Fungi</taxon>
        <taxon>Dikarya</taxon>
        <taxon>Ascomycota</taxon>
        <taxon>Pezizomycotina</taxon>
        <taxon>Sordariomycetes</taxon>
        <taxon>Hypocreomycetidae</taxon>
        <taxon>Hypocreales</taxon>
        <taxon>Nectriaceae</taxon>
        <taxon>Fusarium</taxon>
        <taxon>Fusarium decemcellulare species complex</taxon>
    </lineage>
</organism>
<gene>
    <name evidence="1" type="ORF">NM208_g7249</name>
</gene>
<dbReference type="EMBL" id="JANRMS010000731">
    <property type="protein sequence ID" value="KAJ3535167.1"/>
    <property type="molecule type" value="Genomic_DNA"/>
</dbReference>
<name>A0ACC1SA10_9HYPO</name>
<dbReference type="Proteomes" id="UP001148629">
    <property type="component" value="Unassembled WGS sequence"/>
</dbReference>
<evidence type="ECO:0000313" key="1">
    <source>
        <dbReference type="EMBL" id="KAJ3535167.1"/>
    </source>
</evidence>
<proteinExistence type="predicted"/>
<reference evidence="1" key="1">
    <citation type="submission" date="2022-08" db="EMBL/GenBank/DDBJ databases">
        <title>Genome Sequence of Fusarium decemcellulare.</title>
        <authorList>
            <person name="Buettner E."/>
        </authorList>
    </citation>
    <scope>NUCLEOTIDE SEQUENCE</scope>
    <source>
        <strain evidence="1">Babe19</strain>
    </source>
</reference>
<keyword evidence="2" id="KW-1185">Reference proteome</keyword>
<comment type="caution">
    <text evidence="1">The sequence shown here is derived from an EMBL/GenBank/DDBJ whole genome shotgun (WGS) entry which is preliminary data.</text>
</comment>
<protein>
    <submittedName>
        <fullName evidence="1">Uncharacterized protein</fullName>
    </submittedName>
</protein>
<evidence type="ECO:0000313" key="2">
    <source>
        <dbReference type="Proteomes" id="UP001148629"/>
    </source>
</evidence>